<feature type="transmembrane region" description="Helical" evidence="6">
    <location>
        <begin position="14"/>
        <end position="46"/>
    </location>
</feature>
<feature type="transmembrane region" description="Helical" evidence="6">
    <location>
        <begin position="227"/>
        <end position="244"/>
    </location>
</feature>
<dbReference type="CDD" id="cd16914">
    <property type="entry name" value="EcfT"/>
    <property type="match status" value="1"/>
</dbReference>
<name>A0A1B1RZ94_9BACL</name>
<evidence type="ECO:0000256" key="1">
    <source>
        <dbReference type="ARBA" id="ARBA00004141"/>
    </source>
</evidence>
<dbReference type="Pfam" id="PF02361">
    <property type="entry name" value="CbiQ"/>
    <property type="match status" value="1"/>
</dbReference>
<dbReference type="PANTHER" id="PTHR34857:SF2">
    <property type="entry name" value="SLL0384 PROTEIN"/>
    <property type="match status" value="1"/>
</dbReference>
<dbReference type="Proteomes" id="UP000053354">
    <property type="component" value="Chromosome"/>
</dbReference>
<keyword evidence="3 6" id="KW-0812">Transmembrane</keyword>
<keyword evidence="4 6" id="KW-1133">Transmembrane helix</keyword>
<gene>
    <name evidence="7" type="ORF">I858_004345</name>
</gene>
<dbReference type="InterPro" id="IPR003339">
    <property type="entry name" value="ABC/ECF_trnsptr_transmembrane"/>
</dbReference>
<dbReference type="RefSeq" id="WP_049694896.1">
    <property type="nucleotide sequence ID" value="NZ_CP016540.2"/>
</dbReference>
<dbReference type="GO" id="GO:0005886">
    <property type="term" value="C:plasma membrane"/>
    <property type="evidence" value="ECO:0007669"/>
    <property type="project" value="UniProtKB-ARBA"/>
</dbReference>
<organism evidence="7 8">
    <name type="scientific">Planococcus versutus</name>
    <dbReference type="NCBI Taxonomy" id="1302659"/>
    <lineage>
        <taxon>Bacteria</taxon>
        <taxon>Bacillati</taxon>
        <taxon>Bacillota</taxon>
        <taxon>Bacilli</taxon>
        <taxon>Bacillales</taxon>
        <taxon>Caryophanaceae</taxon>
        <taxon>Planococcus</taxon>
    </lineage>
</organism>
<feature type="transmembrane region" description="Helical" evidence="6">
    <location>
        <begin position="53"/>
        <end position="75"/>
    </location>
</feature>
<keyword evidence="5 6" id="KW-0472">Membrane</keyword>
<evidence type="ECO:0000256" key="4">
    <source>
        <dbReference type="ARBA" id="ARBA00022989"/>
    </source>
</evidence>
<evidence type="ECO:0000256" key="5">
    <source>
        <dbReference type="ARBA" id="ARBA00023136"/>
    </source>
</evidence>
<evidence type="ECO:0000256" key="2">
    <source>
        <dbReference type="ARBA" id="ARBA00022475"/>
    </source>
</evidence>
<evidence type="ECO:0000313" key="7">
    <source>
        <dbReference type="EMBL" id="ANU26261.1"/>
    </source>
</evidence>
<feature type="transmembrane region" description="Helical" evidence="6">
    <location>
        <begin position="95"/>
        <end position="116"/>
    </location>
</feature>
<dbReference type="EMBL" id="CP016540">
    <property type="protein sequence ID" value="ANU26261.1"/>
    <property type="molecule type" value="Genomic_DNA"/>
</dbReference>
<evidence type="ECO:0000313" key="8">
    <source>
        <dbReference type="Proteomes" id="UP000053354"/>
    </source>
</evidence>
<reference evidence="7" key="1">
    <citation type="submission" date="2016-10" db="EMBL/GenBank/DDBJ databases">
        <authorList>
            <person name="See-Too W.S."/>
        </authorList>
    </citation>
    <scope>NUCLEOTIDE SEQUENCE</scope>
    <source>
        <strain evidence="7">L10.15</strain>
    </source>
</reference>
<evidence type="ECO:0000256" key="3">
    <source>
        <dbReference type="ARBA" id="ARBA00022692"/>
    </source>
</evidence>
<keyword evidence="2" id="KW-1003">Cell membrane</keyword>
<comment type="subcellular location">
    <subcellularLocation>
        <location evidence="1">Membrane</location>
        <topology evidence="1">Multi-pass membrane protein</topology>
    </subcellularLocation>
</comment>
<protein>
    <submittedName>
        <fullName evidence="7">Cobalt transporter</fullName>
    </submittedName>
</protein>
<dbReference type="OrthoDB" id="166227at2"/>
<dbReference type="PANTHER" id="PTHR34857">
    <property type="entry name" value="SLL0384 PROTEIN"/>
    <property type="match status" value="1"/>
</dbReference>
<dbReference type="STRING" id="1302659.I858_004345"/>
<sequence>MKNSLVNLYPLTKFYFALFIAATVIIVPNYVFAFAWFPVLILIAVVAGVVKSFLSFILKTLFILLVIVFLMQLFFYPGDEVLASWWIFEVSREGLNYGLTLTSRILAIGSAFILFFRIVEVKDFVKSLEDVGMPSTGAYVVMSTLQIIPEMRRQSNTIMEAQKTRGVETEGSFVNRAKAFFPTLTPLILSSIASTEERAITLEARAFSAPGKKTSLHQLTKRPIDRVLPWVYIIIVIGLIIWRVF</sequence>
<accession>A0A1B1RZ94</accession>
<dbReference type="InterPro" id="IPR051611">
    <property type="entry name" value="ECF_transporter_component"/>
</dbReference>
<proteinExistence type="predicted"/>
<evidence type="ECO:0000256" key="6">
    <source>
        <dbReference type="SAM" id="Phobius"/>
    </source>
</evidence>
<dbReference type="AlphaFoldDB" id="A0A1B1RZ94"/>
<dbReference type="KEGG" id="pll:I858_004345"/>
<keyword evidence="8" id="KW-1185">Reference proteome</keyword>